<sequence length="310" mass="34858">MSFYCRIDLTGPLDLEAVKEGLPFADVGYDWIDNRAIFYREGVSVRGVSLYVRAGAIELGLNAFSSVEDAELFTALVRVFVETIGGVLKLETMEKPMSSRNLHDRFGAQWEDAIFDKAWFSERAEETVTLLGMLPDDADDALHILGHHIDFSISKAFLSEPRLKSKTPSQIAHELLDEAKELQAFAGAEGTYCPDLVNIVLKPKRVKAGMLGLLLPKAPAQNVSFFLLHQGLRTITPNPIDQCDVVLKLGSESRYLPYERFIEVVKDHAHRTFFIKNLDITLQETTYHMLFDQAQAQPRQYTPKVAVQPT</sequence>
<evidence type="ECO:0000313" key="1">
    <source>
        <dbReference type="EMBL" id="SDE82900.1"/>
    </source>
</evidence>
<name>A0A1G7G474_9RHOB</name>
<gene>
    <name evidence="1" type="ORF">SAMN04488117_101380</name>
</gene>
<reference evidence="1 2" key="1">
    <citation type="submission" date="2016-10" db="EMBL/GenBank/DDBJ databases">
        <authorList>
            <person name="de Groot N.N."/>
        </authorList>
    </citation>
    <scope>NUCLEOTIDE SEQUENCE [LARGE SCALE GENOMIC DNA]</scope>
    <source>
        <strain evidence="1 2">DSM 27375</strain>
    </source>
</reference>
<dbReference type="Proteomes" id="UP000182284">
    <property type="component" value="Unassembled WGS sequence"/>
</dbReference>
<proteinExistence type="predicted"/>
<protein>
    <submittedName>
        <fullName evidence="1">Uncharacterized protein</fullName>
    </submittedName>
</protein>
<dbReference type="EMBL" id="FNBL01000001">
    <property type="protein sequence ID" value="SDE82900.1"/>
    <property type="molecule type" value="Genomic_DNA"/>
</dbReference>
<accession>A0A1G7G474</accession>
<evidence type="ECO:0000313" key="2">
    <source>
        <dbReference type="Proteomes" id="UP000182284"/>
    </source>
</evidence>
<dbReference type="AlphaFoldDB" id="A0A1G7G474"/>
<organism evidence="1 2">
    <name type="scientific">Celeribacter baekdonensis</name>
    <dbReference type="NCBI Taxonomy" id="875171"/>
    <lineage>
        <taxon>Bacteria</taxon>
        <taxon>Pseudomonadati</taxon>
        <taxon>Pseudomonadota</taxon>
        <taxon>Alphaproteobacteria</taxon>
        <taxon>Rhodobacterales</taxon>
        <taxon>Roseobacteraceae</taxon>
        <taxon>Celeribacter</taxon>
    </lineage>
</organism>